<name>A0A7R8W7R0_9CRUS</name>
<dbReference type="OrthoDB" id="19501at2759"/>
<evidence type="ECO:0000256" key="5">
    <source>
        <dbReference type="ARBA" id="ARBA00024347"/>
    </source>
</evidence>
<sequence>MSESTSAETETCADPWPAFSLKDAFESDALATELCLALFTAAAASYKVDSVLKPFPKEFCETQTVMRQSGCEEERVKNIERLRAFCKRLPPLQRVVKEPAFAWEREVVESALFSIPVRLRSKSKTQVFPRLPSLPTSQKLGSPASCCGKQMPNIPLPHFVFEVLRSPSHEIQWQKRLQFRQLNGLHNSGKEPVVFAYHGSRTENFYSILHFGLNQHLNKTSVFGEGTYLSTDLGISLNYSPQGASSYPSSVFGSSLSVVAACEVIDDPAHYVQEALPNGKGCSSAGMKKSASGSLVPEKYLVVKNNDLLRIKYLLVYAPNFKRPASLTNNRMRRLALFARQHTFFIGISLYVSFLVLLGLTRWKPFSL</sequence>
<evidence type="ECO:0000256" key="2">
    <source>
        <dbReference type="ARBA" id="ARBA00022679"/>
    </source>
</evidence>
<dbReference type="InterPro" id="IPR012317">
    <property type="entry name" value="Poly(ADP-ribose)pol_cat_dom"/>
</dbReference>
<organism evidence="6">
    <name type="scientific">Cyprideis torosa</name>
    <dbReference type="NCBI Taxonomy" id="163714"/>
    <lineage>
        <taxon>Eukaryota</taxon>
        <taxon>Metazoa</taxon>
        <taxon>Ecdysozoa</taxon>
        <taxon>Arthropoda</taxon>
        <taxon>Crustacea</taxon>
        <taxon>Oligostraca</taxon>
        <taxon>Ostracoda</taxon>
        <taxon>Podocopa</taxon>
        <taxon>Podocopida</taxon>
        <taxon>Cytherocopina</taxon>
        <taxon>Cytheroidea</taxon>
        <taxon>Cytherideidae</taxon>
        <taxon>Cyprideis</taxon>
    </lineage>
</organism>
<dbReference type="GO" id="GO:0016779">
    <property type="term" value="F:nucleotidyltransferase activity"/>
    <property type="evidence" value="ECO:0007669"/>
    <property type="project" value="UniProtKB-KW"/>
</dbReference>
<evidence type="ECO:0000313" key="6">
    <source>
        <dbReference type="EMBL" id="CAD7224382.1"/>
    </source>
</evidence>
<dbReference type="SUPFAM" id="SSF56399">
    <property type="entry name" value="ADP-ribosylation"/>
    <property type="match status" value="1"/>
</dbReference>
<dbReference type="Pfam" id="PF00644">
    <property type="entry name" value="PARP"/>
    <property type="match status" value="1"/>
</dbReference>
<dbReference type="Gene3D" id="3.90.228.10">
    <property type="match status" value="1"/>
</dbReference>
<keyword evidence="3" id="KW-0548">Nucleotidyltransferase</keyword>
<dbReference type="Pfam" id="PF18084">
    <property type="entry name" value="ARTD15_N"/>
    <property type="match status" value="1"/>
</dbReference>
<dbReference type="PANTHER" id="PTHR21328">
    <property type="entry name" value="POLY ADP-RIBOSE POLYMERASE FAMILY, MEMBER PARP"/>
    <property type="match status" value="1"/>
</dbReference>
<dbReference type="GO" id="GO:0003950">
    <property type="term" value="F:NAD+ poly-ADP-ribosyltransferase activity"/>
    <property type="evidence" value="ECO:0007669"/>
    <property type="project" value="UniProtKB-UniRule"/>
</dbReference>
<proteinExistence type="inferred from homology"/>
<keyword evidence="1" id="KW-0328">Glycosyltransferase</keyword>
<evidence type="ECO:0000256" key="1">
    <source>
        <dbReference type="ARBA" id="ARBA00022676"/>
    </source>
</evidence>
<comment type="similarity">
    <text evidence="5">Belongs to the ARTD/PARP family.</text>
</comment>
<dbReference type="PROSITE" id="PS51059">
    <property type="entry name" value="PARP_CATALYTIC"/>
    <property type="match status" value="1"/>
</dbReference>
<keyword evidence="4" id="KW-0520">NAD</keyword>
<evidence type="ECO:0000256" key="3">
    <source>
        <dbReference type="ARBA" id="ARBA00022695"/>
    </source>
</evidence>
<reference evidence="6" key="1">
    <citation type="submission" date="2020-11" db="EMBL/GenBank/DDBJ databases">
        <authorList>
            <person name="Tran Van P."/>
        </authorList>
    </citation>
    <scope>NUCLEOTIDE SEQUENCE</scope>
</reference>
<accession>A0A7R8W7R0</accession>
<keyword evidence="2" id="KW-0808">Transferase</keyword>
<dbReference type="EMBL" id="OB660359">
    <property type="protein sequence ID" value="CAD7224382.1"/>
    <property type="molecule type" value="Genomic_DNA"/>
</dbReference>
<dbReference type="AlphaFoldDB" id="A0A7R8W7R0"/>
<protein>
    <submittedName>
        <fullName evidence="6">Uncharacterized protein</fullName>
    </submittedName>
</protein>
<dbReference type="InterPro" id="IPR051838">
    <property type="entry name" value="ARTD_PARP"/>
</dbReference>
<evidence type="ECO:0000256" key="4">
    <source>
        <dbReference type="ARBA" id="ARBA00023027"/>
    </source>
</evidence>
<gene>
    <name evidence="6" type="ORF">CTOB1V02_LOCUS2347</name>
</gene>
<dbReference type="InterPro" id="IPR041400">
    <property type="entry name" value="PARP16_N"/>
</dbReference>